<dbReference type="Pfam" id="PF00581">
    <property type="entry name" value="Rhodanese"/>
    <property type="match status" value="2"/>
</dbReference>
<feature type="region of interest" description="Disordered" evidence="2">
    <location>
        <begin position="19"/>
        <end position="50"/>
    </location>
</feature>
<dbReference type="PANTHER" id="PTHR43855">
    <property type="entry name" value="THIOSULFATE SULFURTRANSFERASE"/>
    <property type="match status" value="1"/>
</dbReference>
<evidence type="ECO:0000256" key="1">
    <source>
        <dbReference type="ARBA" id="ARBA00022737"/>
    </source>
</evidence>
<dbReference type="CDD" id="cd01448">
    <property type="entry name" value="TST_Repeat_1"/>
    <property type="match status" value="1"/>
</dbReference>
<feature type="chain" id="PRO_5026856773" evidence="3">
    <location>
        <begin position="23"/>
        <end position="322"/>
    </location>
</feature>
<dbReference type="PANTHER" id="PTHR43855:SF1">
    <property type="entry name" value="THIOSULFATE SULFURTRANSFERASE"/>
    <property type="match status" value="1"/>
</dbReference>
<evidence type="ECO:0000259" key="4">
    <source>
        <dbReference type="PROSITE" id="PS50206"/>
    </source>
</evidence>
<protein>
    <submittedName>
        <fullName evidence="5">Thiosulfate sulfurtransferase, rhodanese</fullName>
        <ecNumber evidence="5">2.8.1.1</ecNumber>
    </submittedName>
</protein>
<organism evidence="5">
    <name type="scientific">uncultured Thermomicrobiales bacterium</name>
    <dbReference type="NCBI Taxonomy" id="1645740"/>
    <lineage>
        <taxon>Bacteria</taxon>
        <taxon>Pseudomonadati</taxon>
        <taxon>Thermomicrobiota</taxon>
        <taxon>Thermomicrobia</taxon>
        <taxon>Thermomicrobiales</taxon>
        <taxon>environmental samples</taxon>
    </lineage>
</organism>
<feature type="compositionally biased region" description="Polar residues" evidence="2">
    <location>
        <begin position="21"/>
        <end position="36"/>
    </location>
</feature>
<keyword evidence="3" id="KW-0732">Signal</keyword>
<dbReference type="InterPro" id="IPR051126">
    <property type="entry name" value="Thiosulfate_sulfurtransferase"/>
</dbReference>
<dbReference type="SUPFAM" id="SSF52821">
    <property type="entry name" value="Rhodanese/Cell cycle control phosphatase"/>
    <property type="match status" value="2"/>
</dbReference>
<dbReference type="PROSITE" id="PS50206">
    <property type="entry name" value="RHODANESE_3"/>
    <property type="match status" value="2"/>
</dbReference>
<proteinExistence type="predicted"/>
<evidence type="ECO:0000256" key="3">
    <source>
        <dbReference type="SAM" id="SignalP"/>
    </source>
</evidence>
<dbReference type="Gene3D" id="3.40.250.10">
    <property type="entry name" value="Rhodanese-like domain"/>
    <property type="match status" value="2"/>
</dbReference>
<dbReference type="EC" id="2.8.1.1" evidence="5"/>
<feature type="domain" description="Rhodanese" evidence="4">
    <location>
        <begin position="73"/>
        <end position="180"/>
    </location>
</feature>
<feature type="signal peptide" evidence="3">
    <location>
        <begin position="1"/>
        <end position="22"/>
    </location>
</feature>
<dbReference type="GO" id="GO:0004792">
    <property type="term" value="F:thiosulfate-cyanide sulfurtransferase activity"/>
    <property type="evidence" value="ECO:0007669"/>
    <property type="project" value="UniProtKB-EC"/>
</dbReference>
<sequence length="322" mass="33437">MRLLLLALLIAASVAPVRGSSAAQPGTPTPSRSTPAANPGGIATVGPEGSPAAGGYAHPELLVDPAWVAARLGDPAVRVVALTPADDFAAGHVPGAAQVDWPALEVTDTSEASLARWRETVEAELSRLGIARHQTVVAYDGGTLFAARLWWVLTQLGHDDVRVLDGGLPAWVAAGGAVETGPSRVAPASEPYRGDPDPELLATLDEVRAALGDPGTAVIDARTAEEYATGHVPGAANINYPENALPDPPRFWRPAGELRARYAAVGATPDKRVIPYCSTGVRSAVTIFTLRLLGYENVALYTGSWAEWGARADTPKTTGAAP</sequence>
<keyword evidence="1" id="KW-0677">Repeat</keyword>
<dbReference type="SMART" id="SM00450">
    <property type="entry name" value="RHOD"/>
    <property type="match status" value="2"/>
</dbReference>
<dbReference type="AlphaFoldDB" id="A0A6J4UEY0"/>
<feature type="domain" description="Rhodanese" evidence="4">
    <location>
        <begin position="212"/>
        <end position="317"/>
    </location>
</feature>
<accession>A0A6J4UEY0</accession>
<evidence type="ECO:0000256" key="2">
    <source>
        <dbReference type="SAM" id="MobiDB-lite"/>
    </source>
</evidence>
<dbReference type="CDD" id="cd01449">
    <property type="entry name" value="TST_Repeat_2"/>
    <property type="match status" value="1"/>
</dbReference>
<name>A0A6J4UEY0_9BACT</name>
<evidence type="ECO:0000313" key="5">
    <source>
        <dbReference type="EMBL" id="CAA9546297.1"/>
    </source>
</evidence>
<gene>
    <name evidence="5" type="ORF">AVDCRST_MAG49-1368</name>
</gene>
<dbReference type="InterPro" id="IPR001763">
    <property type="entry name" value="Rhodanese-like_dom"/>
</dbReference>
<dbReference type="InterPro" id="IPR036873">
    <property type="entry name" value="Rhodanese-like_dom_sf"/>
</dbReference>
<dbReference type="InterPro" id="IPR001307">
    <property type="entry name" value="Thiosulphate_STrfase_CS"/>
</dbReference>
<dbReference type="EMBL" id="CADCWG010000083">
    <property type="protein sequence ID" value="CAA9546297.1"/>
    <property type="molecule type" value="Genomic_DNA"/>
</dbReference>
<keyword evidence="5" id="KW-0808">Transferase</keyword>
<reference evidence="5" key="1">
    <citation type="submission" date="2020-02" db="EMBL/GenBank/DDBJ databases">
        <authorList>
            <person name="Meier V. D."/>
        </authorList>
    </citation>
    <scope>NUCLEOTIDE SEQUENCE</scope>
    <source>
        <strain evidence="5">AVDCRST_MAG49</strain>
    </source>
</reference>
<dbReference type="PROSITE" id="PS00380">
    <property type="entry name" value="RHODANESE_1"/>
    <property type="match status" value="2"/>
</dbReference>